<organism evidence="1 2">
    <name type="scientific">Synaphobranchus kaupii</name>
    <name type="common">Kaup's arrowtooth eel</name>
    <dbReference type="NCBI Taxonomy" id="118154"/>
    <lineage>
        <taxon>Eukaryota</taxon>
        <taxon>Metazoa</taxon>
        <taxon>Chordata</taxon>
        <taxon>Craniata</taxon>
        <taxon>Vertebrata</taxon>
        <taxon>Euteleostomi</taxon>
        <taxon>Actinopterygii</taxon>
        <taxon>Neopterygii</taxon>
        <taxon>Teleostei</taxon>
        <taxon>Anguilliformes</taxon>
        <taxon>Synaphobranchidae</taxon>
        <taxon>Synaphobranchus</taxon>
    </lineage>
</organism>
<evidence type="ECO:0000313" key="2">
    <source>
        <dbReference type="Proteomes" id="UP001152622"/>
    </source>
</evidence>
<gene>
    <name evidence="1" type="ORF">SKAU_G00240870</name>
</gene>
<reference evidence="1" key="1">
    <citation type="journal article" date="2023" name="Science">
        <title>Genome structures resolve the early diversification of teleost fishes.</title>
        <authorList>
            <person name="Parey E."/>
            <person name="Louis A."/>
            <person name="Montfort J."/>
            <person name="Bouchez O."/>
            <person name="Roques C."/>
            <person name="Iampietro C."/>
            <person name="Lluch J."/>
            <person name="Castinel A."/>
            <person name="Donnadieu C."/>
            <person name="Desvignes T."/>
            <person name="Floi Bucao C."/>
            <person name="Jouanno E."/>
            <person name="Wen M."/>
            <person name="Mejri S."/>
            <person name="Dirks R."/>
            <person name="Jansen H."/>
            <person name="Henkel C."/>
            <person name="Chen W.J."/>
            <person name="Zahm M."/>
            <person name="Cabau C."/>
            <person name="Klopp C."/>
            <person name="Thompson A.W."/>
            <person name="Robinson-Rechavi M."/>
            <person name="Braasch I."/>
            <person name="Lecointre G."/>
            <person name="Bobe J."/>
            <person name="Postlethwait J.H."/>
            <person name="Berthelot C."/>
            <person name="Roest Crollius H."/>
            <person name="Guiguen Y."/>
        </authorList>
    </citation>
    <scope>NUCLEOTIDE SEQUENCE</scope>
    <source>
        <strain evidence="1">WJC10195</strain>
    </source>
</reference>
<keyword evidence="2" id="KW-1185">Reference proteome</keyword>
<dbReference type="Proteomes" id="UP001152622">
    <property type="component" value="Chromosome 8"/>
</dbReference>
<dbReference type="EMBL" id="JAINUF010000008">
    <property type="protein sequence ID" value="KAJ8352611.1"/>
    <property type="molecule type" value="Genomic_DNA"/>
</dbReference>
<sequence>MKESISQSHPTPPAPLPRAVLIGAATLRSLSGKRVRIFLLLLDQFKPGKQQCCLFCSGHPLMMLSAATPSPTFSTSPMFRIPLGTAPDAKALAMKGE</sequence>
<dbReference type="AlphaFoldDB" id="A0A9Q1F7Z5"/>
<accession>A0A9Q1F7Z5</accession>
<evidence type="ECO:0000313" key="1">
    <source>
        <dbReference type="EMBL" id="KAJ8352611.1"/>
    </source>
</evidence>
<proteinExistence type="predicted"/>
<comment type="caution">
    <text evidence="1">The sequence shown here is derived from an EMBL/GenBank/DDBJ whole genome shotgun (WGS) entry which is preliminary data.</text>
</comment>
<protein>
    <submittedName>
        <fullName evidence="1">Uncharacterized protein</fullName>
    </submittedName>
</protein>
<name>A0A9Q1F7Z5_SYNKA</name>